<name>A0A1D3DM06_9ACTN</name>
<gene>
    <name evidence="7" type="ORF">J116_001660</name>
</gene>
<evidence type="ECO:0000256" key="1">
    <source>
        <dbReference type="ARBA" id="ARBA00004651"/>
    </source>
</evidence>
<feature type="transmembrane region" description="Helical" evidence="6">
    <location>
        <begin position="230"/>
        <end position="251"/>
    </location>
</feature>
<feature type="transmembrane region" description="Helical" evidence="6">
    <location>
        <begin position="20"/>
        <end position="38"/>
    </location>
</feature>
<keyword evidence="2" id="KW-1003">Cell membrane</keyword>
<dbReference type="RefSeq" id="WP_023591101.1">
    <property type="nucleotide sequence ID" value="NZ_ASHX02000001.1"/>
</dbReference>
<keyword evidence="8" id="KW-1185">Reference proteome</keyword>
<evidence type="ECO:0000256" key="2">
    <source>
        <dbReference type="ARBA" id="ARBA00022475"/>
    </source>
</evidence>
<evidence type="ECO:0000313" key="8">
    <source>
        <dbReference type="Proteomes" id="UP000095329"/>
    </source>
</evidence>
<feature type="transmembrane region" description="Helical" evidence="6">
    <location>
        <begin position="122"/>
        <end position="143"/>
    </location>
</feature>
<evidence type="ECO:0000313" key="7">
    <source>
        <dbReference type="EMBL" id="OEJ93365.1"/>
    </source>
</evidence>
<evidence type="ECO:0000256" key="6">
    <source>
        <dbReference type="SAM" id="Phobius"/>
    </source>
</evidence>
<dbReference type="STRING" id="1306406.J116_001660"/>
<feature type="transmembrane region" description="Helical" evidence="6">
    <location>
        <begin position="50"/>
        <end position="68"/>
    </location>
</feature>
<dbReference type="OrthoDB" id="5024156at2"/>
<dbReference type="eggNOG" id="COG3336">
    <property type="taxonomic scope" value="Bacteria"/>
</dbReference>
<evidence type="ECO:0008006" key="9">
    <source>
        <dbReference type="Google" id="ProtNLM"/>
    </source>
</evidence>
<comment type="subcellular location">
    <subcellularLocation>
        <location evidence="1">Cell membrane</location>
        <topology evidence="1">Multi-pass membrane protein</topology>
    </subcellularLocation>
</comment>
<sequence>MTPGEAGTHAVSGGGFATSAAAAALAAAAVYALAAWRLRRRGDAWPWQRDGSFAAGCLALAHAMLLPGPGGPFTAHMAHHVVTAMAAPVLLVLGRPLTLTLRSLRPGRARRGLLAVARSRPVTWLVFPPVAALLDMGGLWLLHRTPLLAAAHHRPLLDAAVQFHLLAAGLLFTFSVCRLDPVRHRWGLAVRGVTLLAAGAAHAVLAKTLYAAPPPGTAYEGADLRAGAQLMYYGGDLVECALAAVLAVEWYTRRGRAVRPRGRPRAAVVSAGGG</sequence>
<keyword evidence="5 6" id="KW-0472">Membrane</keyword>
<feature type="transmembrane region" description="Helical" evidence="6">
    <location>
        <begin position="188"/>
        <end position="210"/>
    </location>
</feature>
<accession>A0A1D3DM06</accession>
<dbReference type="GO" id="GO:0005886">
    <property type="term" value="C:plasma membrane"/>
    <property type="evidence" value="ECO:0007669"/>
    <property type="project" value="UniProtKB-SubCell"/>
</dbReference>
<protein>
    <recommendedName>
        <fullName evidence="9">Cytochrome C oxidase assembly protein</fullName>
    </recommendedName>
</protein>
<evidence type="ECO:0000256" key="5">
    <source>
        <dbReference type="ARBA" id="ARBA00023136"/>
    </source>
</evidence>
<feature type="transmembrane region" description="Helical" evidence="6">
    <location>
        <begin position="80"/>
        <end position="101"/>
    </location>
</feature>
<reference evidence="7 8" key="1">
    <citation type="journal article" date="2013" name="Genome Announc.">
        <title>Genome Sequence of Streptomyces violaceusniger Strain SPC6, a Halotolerant Streptomycete That Exhibits Rapid Growth and Development.</title>
        <authorList>
            <person name="Chen X."/>
            <person name="Zhang B."/>
            <person name="Zhang W."/>
            <person name="Wu X."/>
            <person name="Zhang M."/>
            <person name="Chen T."/>
            <person name="Liu G."/>
            <person name="Dyson P."/>
        </authorList>
    </citation>
    <scope>NUCLEOTIDE SEQUENCE [LARGE SCALE GENOMIC DNA]</scope>
    <source>
        <strain evidence="7 8">SPC6</strain>
    </source>
</reference>
<dbReference type="EMBL" id="ASHX02000001">
    <property type="protein sequence ID" value="OEJ93365.1"/>
    <property type="molecule type" value="Genomic_DNA"/>
</dbReference>
<keyword evidence="4 6" id="KW-1133">Transmembrane helix</keyword>
<dbReference type="AlphaFoldDB" id="A0A1D3DM06"/>
<dbReference type="Pfam" id="PF09678">
    <property type="entry name" value="Caa3_CtaG"/>
    <property type="match status" value="1"/>
</dbReference>
<dbReference type="Proteomes" id="UP000095329">
    <property type="component" value="Unassembled WGS sequence"/>
</dbReference>
<dbReference type="InterPro" id="IPR019108">
    <property type="entry name" value="Caa3_assmbl_CtaG-rel"/>
</dbReference>
<organism evidence="7 8">
    <name type="scientific">Streptomyces thermolilacinus SPC6</name>
    <dbReference type="NCBI Taxonomy" id="1306406"/>
    <lineage>
        <taxon>Bacteria</taxon>
        <taxon>Bacillati</taxon>
        <taxon>Actinomycetota</taxon>
        <taxon>Actinomycetes</taxon>
        <taxon>Kitasatosporales</taxon>
        <taxon>Streptomycetaceae</taxon>
        <taxon>Streptomyces</taxon>
    </lineage>
</organism>
<proteinExistence type="predicted"/>
<evidence type="ECO:0000256" key="4">
    <source>
        <dbReference type="ARBA" id="ARBA00022989"/>
    </source>
</evidence>
<evidence type="ECO:0000256" key="3">
    <source>
        <dbReference type="ARBA" id="ARBA00022692"/>
    </source>
</evidence>
<comment type="caution">
    <text evidence="7">The sequence shown here is derived from an EMBL/GenBank/DDBJ whole genome shotgun (WGS) entry which is preliminary data.</text>
</comment>
<keyword evidence="3 6" id="KW-0812">Transmembrane</keyword>
<feature type="transmembrane region" description="Helical" evidence="6">
    <location>
        <begin position="155"/>
        <end position="176"/>
    </location>
</feature>